<dbReference type="AlphaFoldDB" id="A0A8K1FHY8"/>
<protein>
    <submittedName>
        <fullName evidence="1">Uncharacterized protein</fullName>
    </submittedName>
</protein>
<dbReference type="OrthoDB" id="115600at2759"/>
<gene>
    <name evidence="1" type="ORF">Poli38472_000284</name>
</gene>
<sequence length="504" mass="55357">MVMMMSSPMMLGRARLLQTKAAGATIRRATIYLGRATAVDTATFVERAESSQSGAKLRLGGEDSHVTVTRRGVGSPYLWAKDMPRIESSKKAVTGYQSNFLQASINPYTDAPANPEDKQSYVESLVLQEVIEDEGFPREALVVSSILEDSLVQPANAGPTERLTAEYIEKGLKIALDELKVEALDQLVVRIPDELVQSHSLRSKLNDTLARTADILESLCASKKIGSYGFALPASHSSSSILEQLLSTTFLTLSEKHSNFSALQLAMPLSTSITPLSPALNEFKTSRDMLIVADKVFEASLSNGKPLGIRSHTSHLGEDVALLLKSAFNLAISIERKYMETIRPENSELALPAVEDVAWAHILANQHSQFDNLEEWIYIRETQIFPRFEVTVKQFEAVEDLKEFGFAYSMALRELLKCFTASVELLDASRTDSMLAALNENNLLVSPEERLEHIAVKAALSAGADAVLTQEQLGKDSTLAFEAAYSPEYLERLAACIRPALVVE</sequence>
<evidence type="ECO:0000313" key="1">
    <source>
        <dbReference type="EMBL" id="TMW60242.1"/>
    </source>
</evidence>
<accession>A0A8K1FHY8</accession>
<dbReference type="Gene3D" id="3.20.20.100">
    <property type="entry name" value="NADP-dependent oxidoreductase domain"/>
    <property type="match status" value="1"/>
</dbReference>
<evidence type="ECO:0000313" key="2">
    <source>
        <dbReference type="Proteomes" id="UP000794436"/>
    </source>
</evidence>
<dbReference type="Proteomes" id="UP000794436">
    <property type="component" value="Unassembled WGS sequence"/>
</dbReference>
<organism evidence="1 2">
    <name type="scientific">Pythium oligandrum</name>
    <name type="common">Mycoparasitic fungus</name>
    <dbReference type="NCBI Taxonomy" id="41045"/>
    <lineage>
        <taxon>Eukaryota</taxon>
        <taxon>Sar</taxon>
        <taxon>Stramenopiles</taxon>
        <taxon>Oomycota</taxon>
        <taxon>Peronosporomycetes</taxon>
        <taxon>Pythiales</taxon>
        <taxon>Pythiaceae</taxon>
        <taxon>Pythium</taxon>
    </lineage>
</organism>
<dbReference type="EMBL" id="SPLM01000108">
    <property type="protein sequence ID" value="TMW60242.1"/>
    <property type="molecule type" value="Genomic_DNA"/>
</dbReference>
<proteinExistence type="predicted"/>
<comment type="caution">
    <text evidence="1">The sequence shown here is derived from an EMBL/GenBank/DDBJ whole genome shotgun (WGS) entry which is preliminary data.</text>
</comment>
<name>A0A8K1FHY8_PYTOL</name>
<dbReference type="InterPro" id="IPR036812">
    <property type="entry name" value="NAD(P)_OxRdtase_dom_sf"/>
</dbReference>
<keyword evidence="2" id="KW-1185">Reference proteome</keyword>
<reference evidence="1" key="1">
    <citation type="submission" date="2019-03" db="EMBL/GenBank/DDBJ databases">
        <title>Long read genome sequence of the mycoparasitic Pythium oligandrum ATCC 38472 isolated from sugarbeet rhizosphere.</title>
        <authorList>
            <person name="Gaulin E."/>
        </authorList>
    </citation>
    <scope>NUCLEOTIDE SEQUENCE</scope>
    <source>
        <strain evidence="1">ATCC 38472_TT</strain>
    </source>
</reference>